<dbReference type="RefSeq" id="WP_092318238.1">
    <property type="nucleotide sequence ID" value="NZ_FOKY01000002.1"/>
</dbReference>
<name>A0A1I1DG07_BREAD</name>
<reference evidence="3" key="1">
    <citation type="submission" date="2016-10" db="EMBL/GenBank/DDBJ databases">
        <authorList>
            <person name="Varghese N."/>
            <person name="Submissions S."/>
        </authorList>
    </citation>
    <scope>NUCLEOTIDE SEQUENCE [LARGE SCALE GENOMIC DNA]</scope>
    <source>
        <strain evidence="3">ATCC 43811</strain>
    </source>
</reference>
<evidence type="ECO:0008006" key="4">
    <source>
        <dbReference type="Google" id="ProtNLM"/>
    </source>
</evidence>
<evidence type="ECO:0000256" key="1">
    <source>
        <dbReference type="SAM" id="SignalP"/>
    </source>
</evidence>
<dbReference type="EMBL" id="FOKY01000002">
    <property type="protein sequence ID" value="SFB73774.1"/>
    <property type="molecule type" value="Genomic_DNA"/>
</dbReference>
<protein>
    <recommendedName>
        <fullName evidence="4">Lipoprotein</fullName>
    </recommendedName>
</protein>
<organism evidence="2 3">
    <name type="scientific">Brevinema andersonii</name>
    <dbReference type="NCBI Taxonomy" id="34097"/>
    <lineage>
        <taxon>Bacteria</taxon>
        <taxon>Pseudomonadati</taxon>
        <taxon>Spirochaetota</taxon>
        <taxon>Spirochaetia</taxon>
        <taxon>Brevinematales</taxon>
        <taxon>Brevinemataceae</taxon>
        <taxon>Brevinema</taxon>
    </lineage>
</organism>
<dbReference type="Proteomes" id="UP000240042">
    <property type="component" value="Unassembled WGS sequence"/>
</dbReference>
<keyword evidence="3" id="KW-1185">Reference proteome</keyword>
<proteinExistence type="predicted"/>
<dbReference type="AlphaFoldDB" id="A0A1I1DG07"/>
<evidence type="ECO:0000313" key="2">
    <source>
        <dbReference type="EMBL" id="SFB73774.1"/>
    </source>
</evidence>
<feature type="chain" id="PRO_5015156933" description="Lipoprotein" evidence="1">
    <location>
        <begin position="18"/>
        <end position="167"/>
    </location>
</feature>
<evidence type="ECO:0000313" key="3">
    <source>
        <dbReference type="Proteomes" id="UP000240042"/>
    </source>
</evidence>
<accession>A0A1I1DG07</accession>
<gene>
    <name evidence="2" type="ORF">SAMN02745150_00497</name>
</gene>
<keyword evidence="1" id="KW-0732">Signal</keyword>
<sequence length="167" mass="18953">MAHIRKIVFLCFCVAIAACTTQKADSPEAVMFKSLPTPQVNPYTENFLTNIQGTYKSKVLDEMISIAEDGSFKVGDISYILHSATADYRAIYKAETPLPEYNRSMVTYHGLILSGNQLLSAGLKDPDYSKVRQFSSDETKYSWELNMYRIENIDWDIEKAAIFAIRQ</sequence>
<dbReference type="PROSITE" id="PS51257">
    <property type="entry name" value="PROKAR_LIPOPROTEIN"/>
    <property type="match status" value="1"/>
</dbReference>
<feature type="signal peptide" evidence="1">
    <location>
        <begin position="1"/>
        <end position="17"/>
    </location>
</feature>